<dbReference type="InterPro" id="IPR007627">
    <property type="entry name" value="RNA_pol_sigma70_r2"/>
</dbReference>
<dbReference type="AlphaFoldDB" id="A0A4Q7YS07"/>
<evidence type="ECO:0000256" key="6">
    <source>
        <dbReference type="RuleBase" id="RU000716"/>
    </source>
</evidence>
<feature type="domain" description="RNA polymerase sigma-70 region 2" evidence="7">
    <location>
        <begin position="13"/>
        <end position="73"/>
    </location>
</feature>
<dbReference type="InterPro" id="IPR014284">
    <property type="entry name" value="RNA_pol_sigma-70_dom"/>
</dbReference>
<keyword evidence="4 6" id="KW-0238">DNA-binding</keyword>
<comment type="caution">
    <text evidence="9">The sequence shown here is derived from an EMBL/GenBank/DDBJ whole genome shotgun (WGS) entry which is preliminary data.</text>
</comment>
<dbReference type="NCBIfam" id="TIGR02937">
    <property type="entry name" value="sigma70-ECF"/>
    <property type="match status" value="1"/>
</dbReference>
<dbReference type="SUPFAM" id="SSF88946">
    <property type="entry name" value="Sigma2 domain of RNA polymerase sigma factors"/>
    <property type="match status" value="1"/>
</dbReference>
<evidence type="ECO:0000256" key="3">
    <source>
        <dbReference type="ARBA" id="ARBA00023082"/>
    </source>
</evidence>
<dbReference type="GO" id="GO:0006352">
    <property type="term" value="P:DNA-templated transcription initiation"/>
    <property type="evidence" value="ECO:0007669"/>
    <property type="project" value="InterPro"/>
</dbReference>
<protein>
    <recommendedName>
        <fullName evidence="6">RNA polymerase sigma factor</fullName>
    </recommendedName>
</protein>
<accession>A0A4Q7YS07</accession>
<dbReference type="PROSITE" id="PS01063">
    <property type="entry name" value="SIGMA70_ECF"/>
    <property type="match status" value="1"/>
</dbReference>
<name>A0A4Q7YS07_9BACT</name>
<evidence type="ECO:0000256" key="5">
    <source>
        <dbReference type="ARBA" id="ARBA00023163"/>
    </source>
</evidence>
<dbReference type="OrthoDB" id="9784984at2"/>
<dbReference type="Gene3D" id="1.10.1740.10">
    <property type="match status" value="1"/>
</dbReference>
<dbReference type="Proteomes" id="UP000292958">
    <property type="component" value="Unassembled WGS sequence"/>
</dbReference>
<dbReference type="GO" id="GO:0016987">
    <property type="term" value="F:sigma factor activity"/>
    <property type="evidence" value="ECO:0007669"/>
    <property type="project" value="UniProtKB-KW"/>
</dbReference>
<dbReference type="InterPro" id="IPR000838">
    <property type="entry name" value="RNA_pol_sigma70_ECF_CS"/>
</dbReference>
<dbReference type="GO" id="GO:0003677">
    <property type="term" value="F:DNA binding"/>
    <property type="evidence" value="ECO:0007669"/>
    <property type="project" value="UniProtKB-KW"/>
</dbReference>
<evidence type="ECO:0000313" key="10">
    <source>
        <dbReference type="Proteomes" id="UP000292958"/>
    </source>
</evidence>
<dbReference type="InterPro" id="IPR013324">
    <property type="entry name" value="RNA_pol_sigma_r3/r4-like"/>
</dbReference>
<evidence type="ECO:0000256" key="2">
    <source>
        <dbReference type="ARBA" id="ARBA00023015"/>
    </source>
</evidence>
<gene>
    <name evidence="9" type="ORF">BDD14_1012</name>
</gene>
<dbReference type="PANTHER" id="PTHR43133">
    <property type="entry name" value="RNA POLYMERASE ECF-TYPE SIGMA FACTO"/>
    <property type="match status" value="1"/>
</dbReference>
<evidence type="ECO:0000256" key="4">
    <source>
        <dbReference type="ARBA" id="ARBA00023125"/>
    </source>
</evidence>
<keyword evidence="2 6" id="KW-0805">Transcription regulation</keyword>
<dbReference type="Gene3D" id="1.10.10.10">
    <property type="entry name" value="Winged helix-like DNA-binding domain superfamily/Winged helix DNA-binding domain"/>
    <property type="match status" value="1"/>
</dbReference>
<dbReference type="RefSeq" id="WP_130417809.1">
    <property type="nucleotide sequence ID" value="NZ_SHKW01000001.1"/>
</dbReference>
<dbReference type="InterPro" id="IPR013325">
    <property type="entry name" value="RNA_pol_sigma_r2"/>
</dbReference>
<dbReference type="InterPro" id="IPR039425">
    <property type="entry name" value="RNA_pol_sigma-70-like"/>
</dbReference>
<evidence type="ECO:0000313" key="9">
    <source>
        <dbReference type="EMBL" id="RZU39625.1"/>
    </source>
</evidence>
<dbReference type="EMBL" id="SHKW01000001">
    <property type="protein sequence ID" value="RZU39625.1"/>
    <property type="molecule type" value="Genomic_DNA"/>
</dbReference>
<keyword evidence="10" id="KW-1185">Reference proteome</keyword>
<dbReference type="SUPFAM" id="SSF88659">
    <property type="entry name" value="Sigma3 and sigma4 domains of RNA polymerase sigma factors"/>
    <property type="match status" value="1"/>
</dbReference>
<proteinExistence type="inferred from homology"/>
<evidence type="ECO:0000259" key="7">
    <source>
        <dbReference type="Pfam" id="PF04542"/>
    </source>
</evidence>
<dbReference type="Pfam" id="PF04542">
    <property type="entry name" value="Sigma70_r2"/>
    <property type="match status" value="1"/>
</dbReference>
<sequence>MSPAIANLSSQRNRFLAFVQRRVHDRAAAEDILQASYARAFSRAGALNADESAEAWFFRILRNAVIDHYRHQAVETRSFASLTPETELPSFVPDPAPAKICGCVHDVLEQLPASYSEILRKVDLEEAPLDSFAQQSGITSGNAAVRAHRARRALRKQLSHHCGACAQTSCLDCNCRHNSPQTAATSGH</sequence>
<reference evidence="9 10" key="1">
    <citation type="submission" date="2019-02" db="EMBL/GenBank/DDBJ databases">
        <title>Genomic Encyclopedia of Archaeal and Bacterial Type Strains, Phase II (KMG-II): from individual species to whole genera.</title>
        <authorList>
            <person name="Goeker M."/>
        </authorList>
    </citation>
    <scope>NUCLEOTIDE SEQUENCE [LARGE SCALE GENOMIC DNA]</scope>
    <source>
        <strain evidence="9 10">DSM 18101</strain>
    </source>
</reference>
<organism evidence="9 10">
    <name type="scientific">Edaphobacter modestus</name>
    <dbReference type="NCBI Taxonomy" id="388466"/>
    <lineage>
        <taxon>Bacteria</taxon>
        <taxon>Pseudomonadati</taxon>
        <taxon>Acidobacteriota</taxon>
        <taxon>Terriglobia</taxon>
        <taxon>Terriglobales</taxon>
        <taxon>Acidobacteriaceae</taxon>
        <taxon>Edaphobacter</taxon>
    </lineage>
</organism>
<evidence type="ECO:0000256" key="1">
    <source>
        <dbReference type="ARBA" id="ARBA00010641"/>
    </source>
</evidence>
<dbReference type="InterPro" id="IPR013249">
    <property type="entry name" value="RNA_pol_sigma70_r4_t2"/>
</dbReference>
<feature type="domain" description="RNA polymerase sigma factor 70 region 4 type 2" evidence="8">
    <location>
        <begin position="103"/>
        <end position="154"/>
    </location>
</feature>
<dbReference type="Pfam" id="PF08281">
    <property type="entry name" value="Sigma70_r4_2"/>
    <property type="match status" value="1"/>
</dbReference>
<keyword evidence="3 6" id="KW-0731">Sigma factor</keyword>
<dbReference type="PANTHER" id="PTHR43133:SF8">
    <property type="entry name" value="RNA POLYMERASE SIGMA FACTOR HI_1459-RELATED"/>
    <property type="match status" value="1"/>
</dbReference>
<evidence type="ECO:0000259" key="8">
    <source>
        <dbReference type="Pfam" id="PF08281"/>
    </source>
</evidence>
<comment type="similarity">
    <text evidence="1 6">Belongs to the sigma-70 factor family. ECF subfamily.</text>
</comment>
<keyword evidence="5 6" id="KW-0804">Transcription</keyword>
<dbReference type="InterPro" id="IPR036388">
    <property type="entry name" value="WH-like_DNA-bd_sf"/>
</dbReference>